<feature type="region of interest" description="Disordered" evidence="1">
    <location>
        <begin position="23"/>
        <end position="76"/>
    </location>
</feature>
<evidence type="ECO:0000313" key="2">
    <source>
        <dbReference type="EMBL" id="KAJ8369519.1"/>
    </source>
</evidence>
<dbReference type="AlphaFoldDB" id="A0A9Q1FX90"/>
<evidence type="ECO:0000313" key="3">
    <source>
        <dbReference type="Proteomes" id="UP001152622"/>
    </source>
</evidence>
<comment type="caution">
    <text evidence="2">The sequence shown here is derived from an EMBL/GenBank/DDBJ whole genome shotgun (WGS) entry which is preliminary data.</text>
</comment>
<reference evidence="2" key="1">
    <citation type="journal article" date="2023" name="Science">
        <title>Genome structures resolve the early diversification of teleost fishes.</title>
        <authorList>
            <person name="Parey E."/>
            <person name="Louis A."/>
            <person name="Montfort J."/>
            <person name="Bouchez O."/>
            <person name="Roques C."/>
            <person name="Iampietro C."/>
            <person name="Lluch J."/>
            <person name="Castinel A."/>
            <person name="Donnadieu C."/>
            <person name="Desvignes T."/>
            <person name="Floi Bucao C."/>
            <person name="Jouanno E."/>
            <person name="Wen M."/>
            <person name="Mejri S."/>
            <person name="Dirks R."/>
            <person name="Jansen H."/>
            <person name="Henkel C."/>
            <person name="Chen W.J."/>
            <person name="Zahm M."/>
            <person name="Cabau C."/>
            <person name="Klopp C."/>
            <person name="Thompson A.W."/>
            <person name="Robinson-Rechavi M."/>
            <person name="Braasch I."/>
            <person name="Lecointre G."/>
            <person name="Bobe J."/>
            <person name="Postlethwait J.H."/>
            <person name="Berthelot C."/>
            <person name="Roest Crollius H."/>
            <person name="Guiguen Y."/>
        </authorList>
    </citation>
    <scope>NUCLEOTIDE SEQUENCE</scope>
    <source>
        <strain evidence="2">WJC10195</strain>
    </source>
</reference>
<dbReference type="EMBL" id="JAINUF010000003">
    <property type="protein sequence ID" value="KAJ8369519.1"/>
    <property type="molecule type" value="Genomic_DNA"/>
</dbReference>
<gene>
    <name evidence="2" type="ORF">SKAU_G00095470</name>
</gene>
<protein>
    <submittedName>
        <fullName evidence="2">Uncharacterized protein</fullName>
    </submittedName>
</protein>
<evidence type="ECO:0000256" key="1">
    <source>
        <dbReference type="SAM" id="MobiDB-lite"/>
    </source>
</evidence>
<sequence length="149" mass="15554">MVVQLLGVFDTEHCDFEFSLLTPPLRNPRVAPTDGRWQAASVARSPHRSPSGDQPDSPLDASPATSTIAPVSIPSNLDLKARTPGVVPCSAPNTTESVPLPAVKPSTAEHSTANAAVSILNPAQVSPGIPCRVSMTLVHRSVGCRCVIS</sequence>
<organism evidence="2 3">
    <name type="scientific">Synaphobranchus kaupii</name>
    <name type="common">Kaup's arrowtooth eel</name>
    <dbReference type="NCBI Taxonomy" id="118154"/>
    <lineage>
        <taxon>Eukaryota</taxon>
        <taxon>Metazoa</taxon>
        <taxon>Chordata</taxon>
        <taxon>Craniata</taxon>
        <taxon>Vertebrata</taxon>
        <taxon>Euteleostomi</taxon>
        <taxon>Actinopterygii</taxon>
        <taxon>Neopterygii</taxon>
        <taxon>Teleostei</taxon>
        <taxon>Anguilliformes</taxon>
        <taxon>Synaphobranchidae</taxon>
        <taxon>Synaphobranchus</taxon>
    </lineage>
</organism>
<accession>A0A9Q1FX90</accession>
<proteinExistence type="predicted"/>
<feature type="compositionally biased region" description="Polar residues" evidence="1">
    <location>
        <begin position="63"/>
        <end position="75"/>
    </location>
</feature>
<dbReference type="Proteomes" id="UP001152622">
    <property type="component" value="Chromosome 3"/>
</dbReference>
<name>A0A9Q1FX90_SYNKA</name>
<keyword evidence="3" id="KW-1185">Reference proteome</keyword>